<dbReference type="OrthoDB" id="5331370at2"/>
<dbReference type="RefSeq" id="WP_034345031.1">
    <property type="nucleotide sequence ID" value="NZ_FZNG01000035.1"/>
</dbReference>
<dbReference type="EMBL" id="JRPL02000002">
    <property type="protein sequence ID" value="TLD84659.1"/>
    <property type="molecule type" value="Genomic_DNA"/>
</dbReference>
<evidence type="ECO:0000313" key="2">
    <source>
        <dbReference type="Proteomes" id="UP000029878"/>
    </source>
</evidence>
<dbReference type="Proteomes" id="UP000029878">
    <property type="component" value="Unassembled WGS sequence"/>
</dbReference>
<reference evidence="1 2" key="1">
    <citation type="journal article" date="2014" name="Genome Announc.">
        <title>Draft genome sequences of eight enterohepatic helicobacter species isolated from both laboratory and wild rodents.</title>
        <authorList>
            <person name="Sheh A."/>
            <person name="Shen Z."/>
            <person name="Fox J.G."/>
        </authorList>
    </citation>
    <scope>NUCLEOTIDE SEQUENCE [LARGE SCALE GENOMIC DNA]</scope>
    <source>
        <strain evidence="1 2">ATCC 700114</strain>
    </source>
</reference>
<name>A0A099VFY7_9HELI</name>
<sequence>MQIFIPATIFQCKISKNELISKYRTLHITKEYVVFTNAKVMIKAYCNNIDLACDEINLDFCELKNLIKVGKKSGEISFFIDNIKENEAEITRKSSKEVIKGRVRTYKTYLDYNALYDNFDFYHKITLSKDFSKLSLFCNANKTIKFENNLITAKLGNARIAKQSESLENTQLNGLKIALSTNNNSMITLDTNKEATWYFKNESSPYRIMQYDLENTLDIIEMPIAL</sequence>
<gene>
    <name evidence="1" type="ORF">LS81_001225</name>
</gene>
<dbReference type="AlphaFoldDB" id="A0A099VFY7"/>
<comment type="caution">
    <text evidence="1">The sequence shown here is derived from an EMBL/GenBank/DDBJ whole genome shotgun (WGS) entry which is preliminary data.</text>
</comment>
<accession>A0A099VFY7</accession>
<organism evidence="1 2">
    <name type="scientific">Helicobacter trogontum</name>
    <dbReference type="NCBI Taxonomy" id="50960"/>
    <lineage>
        <taxon>Bacteria</taxon>
        <taxon>Pseudomonadati</taxon>
        <taxon>Campylobacterota</taxon>
        <taxon>Epsilonproteobacteria</taxon>
        <taxon>Campylobacterales</taxon>
        <taxon>Helicobacteraceae</taxon>
        <taxon>Helicobacter</taxon>
    </lineage>
</organism>
<evidence type="ECO:0000313" key="1">
    <source>
        <dbReference type="EMBL" id="TLD84659.1"/>
    </source>
</evidence>
<protein>
    <submittedName>
        <fullName evidence="1">Uncharacterized protein</fullName>
    </submittedName>
</protein>
<proteinExistence type="predicted"/>